<gene>
    <name evidence="7" type="ORF">F6W96_27320</name>
</gene>
<evidence type="ECO:0000256" key="3">
    <source>
        <dbReference type="ARBA" id="ARBA00022603"/>
    </source>
</evidence>
<organism evidence="7 8">
    <name type="scientific">Nocardia terpenica</name>
    <dbReference type="NCBI Taxonomy" id="455432"/>
    <lineage>
        <taxon>Bacteria</taxon>
        <taxon>Bacillati</taxon>
        <taxon>Actinomycetota</taxon>
        <taxon>Actinomycetes</taxon>
        <taxon>Mycobacteriales</taxon>
        <taxon>Nocardiaceae</taxon>
        <taxon>Nocardia</taxon>
    </lineage>
</organism>
<evidence type="ECO:0000256" key="6">
    <source>
        <dbReference type="RuleBase" id="RU362030"/>
    </source>
</evidence>
<keyword evidence="5 6" id="KW-0949">S-adenosyl-L-methionine</keyword>
<keyword evidence="3 6" id="KW-0489">Methyltransferase</keyword>
<proteinExistence type="inferred from homology"/>
<evidence type="ECO:0000256" key="2">
    <source>
        <dbReference type="ARBA" id="ARBA00008138"/>
    </source>
</evidence>
<dbReference type="RefSeq" id="WP_167488787.1">
    <property type="nucleotide sequence ID" value="NZ_CP046173.1"/>
</dbReference>
<keyword evidence="4 7" id="KW-0808">Transferase</keyword>
<dbReference type="Proteomes" id="UP000500953">
    <property type="component" value="Chromosome"/>
</dbReference>
<evidence type="ECO:0000313" key="8">
    <source>
        <dbReference type="Proteomes" id="UP000500953"/>
    </source>
</evidence>
<dbReference type="InterPro" id="IPR011610">
    <property type="entry name" value="SAM_mthyl_Trfase_ML2640-like"/>
</dbReference>
<comment type="function">
    <text evidence="1 6">Exhibits S-adenosyl-L-methionine-dependent methyltransferase activity.</text>
</comment>
<name>A0A6G9Z7S0_9NOCA</name>
<dbReference type="SUPFAM" id="SSF53335">
    <property type="entry name" value="S-adenosyl-L-methionine-dependent methyltransferases"/>
    <property type="match status" value="1"/>
</dbReference>
<dbReference type="PANTHER" id="PTHR43619:SF2">
    <property type="entry name" value="S-ADENOSYL-L-METHIONINE-DEPENDENT METHYLTRANSFERASES SUPERFAMILY PROTEIN"/>
    <property type="match status" value="1"/>
</dbReference>
<evidence type="ECO:0000313" key="7">
    <source>
        <dbReference type="EMBL" id="QIS21494.1"/>
    </source>
</evidence>
<comment type="similarity">
    <text evidence="2 6">Belongs to the UPF0677 family.</text>
</comment>
<dbReference type="GO" id="GO:0008168">
    <property type="term" value="F:methyltransferase activity"/>
    <property type="evidence" value="ECO:0007669"/>
    <property type="project" value="UniProtKB-UniRule"/>
</dbReference>
<dbReference type="NCBIfam" id="TIGR00027">
    <property type="entry name" value="mthyl_TIGR00027"/>
    <property type="match status" value="1"/>
</dbReference>
<dbReference type="PANTHER" id="PTHR43619">
    <property type="entry name" value="S-ADENOSYL-L-METHIONINE-DEPENDENT METHYLTRANSFERASE YKTD-RELATED"/>
    <property type="match status" value="1"/>
</dbReference>
<dbReference type="GO" id="GO:0032259">
    <property type="term" value="P:methylation"/>
    <property type="evidence" value="ECO:0007669"/>
    <property type="project" value="UniProtKB-KW"/>
</dbReference>
<dbReference type="InterPro" id="IPR029063">
    <property type="entry name" value="SAM-dependent_MTases_sf"/>
</dbReference>
<evidence type="ECO:0000256" key="1">
    <source>
        <dbReference type="ARBA" id="ARBA00003907"/>
    </source>
</evidence>
<sequence length="339" mass="37429">MRCRGGSPCARTLQCGTRDRLFKTPASRRAVSSVPTRVDRICSISPTLENERLGPMEGNDVFEDIDATAFAIAALRAAESARPDRLFDDPYAIEFVRRAIYHGGGMEINTAITHRLHDSVAARTSYLDQEMQRAVASGIRQLVILGSGLDTRAFRLELPETTTCYELDLPKIIEFKERVLADLGAEPPINRVPVAADLAGDWMPLLTAAGFRPDDPSLWLLEGLLMYFEETQTDRLMTRIGEASAPASRLLIAHNGGGFEFDNQSRSIAASLADSGYPFRSALADPIEWCTRYGWSGTFTSNKRYAHTLGRALPYPEDEKNPVTWLGTAIRSPRSCSPS</sequence>
<reference evidence="7 8" key="1">
    <citation type="journal article" date="2019" name="ACS Chem. Biol.">
        <title>Identification and Mobilization of a Cryptic Antibiotic Biosynthesis Gene Locus from a Human-Pathogenic Nocardia Isolate.</title>
        <authorList>
            <person name="Herisse M."/>
            <person name="Ishida K."/>
            <person name="Porter J.L."/>
            <person name="Howden B."/>
            <person name="Hertweck C."/>
            <person name="Stinear T.P."/>
            <person name="Pidot S.J."/>
        </authorList>
    </citation>
    <scope>NUCLEOTIDE SEQUENCE [LARGE SCALE GENOMIC DNA]</scope>
    <source>
        <strain evidence="7 8">AUSMDU00012715</strain>
    </source>
</reference>
<protein>
    <recommendedName>
        <fullName evidence="6">S-adenosyl-L-methionine-dependent methyltransferase</fullName>
        <ecNumber evidence="6">2.1.1.-</ecNumber>
    </recommendedName>
</protein>
<dbReference type="AlphaFoldDB" id="A0A6G9Z7S0"/>
<dbReference type="EMBL" id="CP046173">
    <property type="protein sequence ID" value="QIS21494.1"/>
    <property type="molecule type" value="Genomic_DNA"/>
</dbReference>
<dbReference type="InterPro" id="IPR007213">
    <property type="entry name" value="Ppm1/Ppm2/Tcmp"/>
</dbReference>
<dbReference type="Gene3D" id="3.40.50.150">
    <property type="entry name" value="Vaccinia Virus protein VP39"/>
    <property type="match status" value="1"/>
</dbReference>
<dbReference type="Pfam" id="PF04072">
    <property type="entry name" value="LCM"/>
    <property type="match status" value="1"/>
</dbReference>
<dbReference type="EC" id="2.1.1.-" evidence="6"/>
<evidence type="ECO:0000256" key="4">
    <source>
        <dbReference type="ARBA" id="ARBA00022679"/>
    </source>
</evidence>
<evidence type="ECO:0000256" key="5">
    <source>
        <dbReference type="ARBA" id="ARBA00022691"/>
    </source>
</evidence>
<accession>A0A6G9Z7S0</accession>